<evidence type="ECO:0000313" key="3">
    <source>
        <dbReference type="Proteomes" id="UP000093918"/>
    </source>
</evidence>
<evidence type="ECO:0000313" key="2">
    <source>
        <dbReference type="EMBL" id="OAZ44033.1"/>
    </source>
</evidence>
<proteinExistence type="predicted"/>
<accession>A0ABX2WLA0</accession>
<comment type="caution">
    <text evidence="2">The sequence shown here is derived from an EMBL/GenBank/DDBJ whole genome shotgun (WGS) entry which is preliminary data.</text>
</comment>
<protein>
    <submittedName>
        <fullName evidence="2">Uncharacterized protein</fullName>
    </submittedName>
</protein>
<organism evidence="2 3">
    <name type="scientific">Microbacterium arborescens</name>
    <dbReference type="NCBI Taxonomy" id="33883"/>
    <lineage>
        <taxon>Bacteria</taxon>
        <taxon>Bacillati</taxon>
        <taxon>Actinomycetota</taxon>
        <taxon>Actinomycetes</taxon>
        <taxon>Micrococcales</taxon>
        <taxon>Microbacteriaceae</taxon>
        <taxon>Microbacterium</taxon>
    </lineage>
</organism>
<reference evidence="3" key="1">
    <citation type="submission" date="2016-06" db="EMBL/GenBank/DDBJ databases">
        <title>Genome sequencing of cellulolytic organisms.</title>
        <authorList>
            <person name="Bohra V."/>
            <person name="Dafale N.A."/>
            <person name="Purohit H.J."/>
        </authorList>
    </citation>
    <scope>NUCLEOTIDE SEQUENCE [LARGE SCALE GENOMIC DNA]</scope>
    <source>
        <strain evidence="3">ND21</strain>
    </source>
</reference>
<feature type="region of interest" description="Disordered" evidence="1">
    <location>
        <begin position="70"/>
        <end position="89"/>
    </location>
</feature>
<name>A0ABX2WLA0_9MICO</name>
<keyword evidence="3" id="KW-1185">Reference proteome</keyword>
<dbReference type="EMBL" id="LZEM01000006">
    <property type="protein sequence ID" value="OAZ44033.1"/>
    <property type="molecule type" value="Genomic_DNA"/>
</dbReference>
<evidence type="ECO:0000256" key="1">
    <source>
        <dbReference type="SAM" id="MobiDB-lite"/>
    </source>
</evidence>
<gene>
    <name evidence="2" type="ORF">A9Z40_13650</name>
</gene>
<sequence>MGAPRAGRPMTGTGIVWARVEDGFHVGSRTGEFVGYIDRQPDGRYLAYDSRSACAGAFVELTAAMRALAARATPDAPDETPPIELREIR</sequence>
<dbReference type="Proteomes" id="UP000093918">
    <property type="component" value="Unassembled WGS sequence"/>
</dbReference>